<evidence type="ECO:0000313" key="3">
    <source>
        <dbReference type="Proteomes" id="UP001174909"/>
    </source>
</evidence>
<dbReference type="SUPFAM" id="SSF50090">
    <property type="entry name" value="Electron transport accessory proteins"/>
    <property type="match status" value="1"/>
</dbReference>
<evidence type="ECO:0000313" key="2">
    <source>
        <dbReference type="EMBL" id="CAI8053151.1"/>
    </source>
</evidence>
<protein>
    <recommendedName>
        <fullName evidence="1">Nitrile hydratase beta subunit-like N-terminal domain-containing protein</fullName>
    </recommendedName>
</protein>
<feature type="domain" description="Nitrile hydratase beta subunit-like N-terminal" evidence="1">
    <location>
        <begin position="11"/>
        <end position="68"/>
    </location>
</feature>
<comment type="caution">
    <text evidence="2">The sequence shown here is derived from an EMBL/GenBank/DDBJ whole genome shotgun (WGS) entry which is preliminary data.</text>
</comment>
<dbReference type="Pfam" id="PF21006">
    <property type="entry name" value="NHase_beta_N"/>
    <property type="match status" value="1"/>
</dbReference>
<proteinExistence type="predicted"/>
<keyword evidence="3" id="KW-1185">Reference proteome</keyword>
<accession>A0AA35TU72</accession>
<organism evidence="2 3">
    <name type="scientific">Geodia barretti</name>
    <name type="common">Barrett's horny sponge</name>
    <dbReference type="NCBI Taxonomy" id="519541"/>
    <lineage>
        <taxon>Eukaryota</taxon>
        <taxon>Metazoa</taxon>
        <taxon>Porifera</taxon>
        <taxon>Demospongiae</taxon>
        <taxon>Heteroscleromorpha</taxon>
        <taxon>Tetractinellida</taxon>
        <taxon>Astrophorina</taxon>
        <taxon>Geodiidae</taxon>
        <taxon>Geodia</taxon>
    </lineage>
</organism>
<evidence type="ECO:0000259" key="1">
    <source>
        <dbReference type="Pfam" id="PF21006"/>
    </source>
</evidence>
<dbReference type="InterPro" id="IPR008990">
    <property type="entry name" value="Elect_transpt_acc-like_dom_sf"/>
</dbReference>
<dbReference type="EMBL" id="CASHTH010004073">
    <property type="protein sequence ID" value="CAI8053151.1"/>
    <property type="molecule type" value="Genomic_DNA"/>
</dbReference>
<reference evidence="2" key="1">
    <citation type="submission" date="2023-03" db="EMBL/GenBank/DDBJ databases">
        <authorList>
            <person name="Steffen K."/>
            <person name="Cardenas P."/>
        </authorList>
    </citation>
    <scope>NUCLEOTIDE SEQUENCE</scope>
</reference>
<gene>
    <name evidence="2" type="ORF">GBAR_LOCUS29069</name>
</gene>
<name>A0AA35TU72_GEOBA</name>
<dbReference type="AlphaFoldDB" id="A0AA35TU72"/>
<dbReference type="Proteomes" id="UP001174909">
    <property type="component" value="Unassembled WGS sequence"/>
</dbReference>
<dbReference type="InterPro" id="IPR042262">
    <property type="entry name" value="CN_hydtase_beta_C"/>
</dbReference>
<sequence>MVLLGSQERRVITVDELRRGIEQLGAEAYDAMSYYERWIASMTNTLLNKGVIDSDELGRRMAEVEARGEEGAG</sequence>
<dbReference type="InterPro" id="IPR049054">
    <property type="entry name" value="CN_hydtase_beta-like_N"/>
</dbReference>
<dbReference type="Gene3D" id="1.10.472.20">
    <property type="entry name" value="Nitrile hydratase, beta subunit"/>
    <property type="match status" value="1"/>
</dbReference>